<dbReference type="Proteomes" id="UP000030758">
    <property type="component" value="Unassembled WGS sequence"/>
</dbReference>
<dbReference type="InterPro" id="IPR011009">
    <property type="entry name" value="Kinase-like_dom_sf"/>
</dbReference>
<dbReference type="InterPro" id="IPR001245">
    <property type="entry name" value="Ser-Thr/Tyr_kinase_cat_dom"/>
</dbReference>
<dbReference type="SUPFAM" id="SSF56112">
    <property type="entry name" value="Protein kinase-like (PK-like)"/>
    <property type="match status" value="1"/>
</dbReference>
<dbReference type="GO" id="GO:0004714">
    <property type="term" value="F:transmembrane receptor protein tyrosine kinase activity"/>
    <property type="evidence" value="ECO:0007669"/>
    <property type="project" value="TreeGrafter"/>
</dbReference>
<dbReference type="EMBL" id="KL369461">
    <property type="protein sequence ID" value="KFD59130.1"/>
    <property type="molecule type" value="Genomic_DNA"/>
</dbReference>
<sequence length="49" mass="5971">MDMEKLLEEGHRMEQPVNCPDDMYSIMLDCWQAEPSKRPDFTEIRERLR</sequence>
<dbReference type="Pfam" id="PF07714">
    <property type="entry name" value="PK_Tyr_Ser-Thr"/>
    <property type="match status" value="1"/>
</dbReference>
<gene>
    <name evidence="2" type="ORF">M514_28691</name>
</gene>
<organism evidence="2">
    <name type="scientific">Trichuris suis</name>
    <name type="common">pig whipworm</name>
    <dbReference type="NCBI Taxonomy" id="68888"/>
    <lineage>
        <taxon>Eukaryota</taxon>
        <taxon>Metazoa</taxon>
        <taxon>Ecdysozoa</taxon>
        <taxon>Nematoda</taxon>
        <taxon>Enoplea</taxon>
        <taxon>Dorylaimia</taxon>
        <taxon>Trichinellida</taxon>
        <taxon>Trichuridae</taxon>
        <taxon>Trichuris</taxon>
    </lineage>
</organism>
<proteinExistence type="predicted"/>
<dbReference type="Gene3D" id="1.10.510.10">
    <property type="entry name" value="Transferase(Phosphotransferase) domain 1"/>
    <property type="match status" value="1"/>
</dbReference>
<dbReference type="GO" id="GO:0007169">
    <property type="term" value="P:cell surface receptor protein tyrosine kinase signaling pathway"/>
    <property type="evidence" value="ECO:0007669"/>
    <property type="project" value="TreeGrafter"/>
</dbReference>
<feature type="domain" description="Serine-threonine/tyrosine-protein kinase catalytic" evidence="1">
    <location>
        <begin position="2"/>
        <end position="48"/>
    </location>
</feature>
<accession>A0A085MPI4</accession>
<evidence type="ECO:0000259" key="1">
    <source>
        <dbReference type="Pfam" id="PF07714"/>
    </source>
</evidence>
<dbReference type="GO" id="GO:0005886">
    <property type="term" value="C:plasma membrane"/>
    <property type="evidence" value="ECO:0007669"/>
    <property type="project" value="TreeGrafter"/>
</dbReference>
<reference evidence="2" key="1">
    <citation type="journal article" date="2014" name="Nat. Genet.">
        <title>Genome and transcriptome of the porcine whipworm Trichuris suis.</title>
        <authorList>
            <person name="Jex A.R."/>
            <person name="Nejsum P."/>
            <person name="Schwarz E.M."/>
            <person name="Hu L."/>
            <person name="Young N.D."/>
            <person name="Hall R.S."/>
            <person name="Korhonen P.K."/>
            <person name="Liao S."/>
            <person name="Thamsborg S."/>
            <person name="Xia J."/>
            <person name="Xu P."/>
            <person name="Wang S."/>
            <person name="Scheerlinck J.P."/>
            <person name="Hofmann A."/>
            <person name="Sternberg P.W."/>
            <person name="Wang J."/>
            <person name="Gasser R.B."/>
        </authorList>
    </citation>
    <scope>NUCLEOTIDE SEQUENCE [LARGE SCALE GENOMIC DNA]</scope>
    <source>
        <strain evidence="2">DCEP-RM93F</strain>
    </source>
</reference>
<dbReference type="PANTHER" id="PTHR24416">
    <property type="entry name" value="TYROSINE-PROTEIN KINASE RECEPTOR"/>
    <property type="match status" value="1"/>
</dbReference>
<protein>
    <recommendedName>
        <fullName evidence="1">Serine-threonine/tyrosine-protein kinase catalytic domain-containing protein</fullName>
    </recommendedName>
</protein>
<dbReference type="GO" id="GO:0043235">
    <property type="term" value="C:receptor complex"/>
    <property type="evidence" value="ECO:0007669"/>
    <property type="project" value="TreeGrafter"/>
</dbReference>
<dbReference type="InterPro" id="IPR050122">
    <property type="entry name" value="RTK"/>
</dbReference>
<name>A0A085MPI4_9BILA</name>
<dbReference type="AlphaFoldDB" id="A0A085MPI4"/>
<dbReference type="PANTHER" id="PTHR24416:SF611">
    <property type="entry name" value="TYROSINE-PROTEIN KINASE TRANSMEMBRANE RECEPTOR ROR"/>
    <property type="match status" value="1"/>
</dbReference>
<feature type="non-terminal residue" evidence="2">
    <location>
        <position position="49"/>
    </location>
</feature>
<evidence type="ECO:0000313" key="2">
    <source>
        <dbReference type="EMBL" id="KFD59130.1"/>
    </source>
</evidence>